<dbReference type="Gene3D" id="2.60.120.280">
    <property type="entry name" value="Regulatory protein AraC"/>
    <property type="match status" value="1"/>
</dbReference>
<evidence type="ECO:0000256" key="2">
    <source>
        <dbReference type="ARBA" id="ARBA00023125"/>
    </source>
</evidence>
<organism evidence="5 6">
    <name type="scientific">Bifidobacterium asteroides</name>
    <dbReference type="NCBI Taxonomy" id="1684"/>
    <lineage>
        <taxon>Bacteria</taxon>
        <taxon>Bacillati</taxon>
        <taxon>Actinomycetota</taxon>
        <taxon>Actinomycetes</taxon>
        <taxon>Bifidobacteriales</taxon>
        <taxon>Bifidobacteriaceae</taxon>
        <taxon>Bifidobacterium</taxon>
    </lineage>
</organism>
<dbReference type="InterPro" id="IPR037923">
    <property type="entry name" value="HTH-like"/>
</dbReference>
<sequence length="312" mass="35089">MLGCLGLLCTVARSITEPVRKGFAVEKETLVRLPDLGWRDLRPLFTGRSACYGGHSYGPGARPYHLVHFIVSGSGILRMKETTFHLHAHQAFIIAPNELVYYQADFDDPWTYEWIAFDGTRAADLMSQLGFTFPMIVSTLTQSDFTDVDGQLTLMRQRNHKSAFDNLQDQSALFVILSTLAQSLRQTREPLASKDGGRAGSYVDQAISLIGQKYNSDLSVEGLAADIGIDRSYLSTIFKRQTGLTVKDYLTSFRISRSQEILFTTDCPVTQVARMSGYNSVSYFSKAFKRQMGMSPNQYRRWRRSRLARGGT</sequence>
<dbReference type="SUPFAM" id="SSF46689">
    <property type="entry name" value="Homeodomain-like"/>
    <property type="match status" value="2"/>
</dbReference>
<reference evidence="5 6" key="1">
    <citation type="submission" date="2019-07" db="EMBL/GenBank/DDBJ databases">
        <title>Bifidobacterium asteroides genomes.</title>
        <authorList>
            <person name="Zheng H."/>
        </authorList>
    </citation>
    <scope>NUCLEOTIDE SEQUENCE [LARGE SCALE GENOMIC DNA]</scope>
    <source>
        <strain evidence="5 6">W8111</strain>
    </source>
</reference>
<evidence type="ECO:0000259" key="4">
    <source>
        <dbReference type="PROSITE" id="PS01124"/>
    </source>
</evidence>
<dbReference type="InterPro" id="IPR020449">
    <property type="entry name" value="Tscrpt_reg_AraC-type_HTH"/>
</dbReference>
<dbReference type="InterPro" id="IPR018060">
    <property type="entry name" value="HTH_AraC"/>
</dbReference>
<dbReference type="PANTHER" id="PTHR43280">
    <property type="entry name" value="ARAC-FAMILY TRANSCRIPTIONAL REGULATOR"/>
    <property type="match status" value="1"/>
</dbReference>
<dbReference type="CDD" id="cd06986">
    <property type="entry name" value="cupin_MmsR-like_N"/>
    <property type="match status" value="1"/>
</dbReference>
<dbReference type="Proteomes" id="UP000317536">
    <property type="component" value="Unassembled WGS sequence"/>
</dbReference>
<dbReference type="AlphaFoldDB" id="A0A556RA72"/>
<dbReference type="InterPro" id="IPR003313">
    <property type="entry name" value="AraC-bd"/>
</dbReference>
<gene>
    <name evidence="5" type="ORF">FPK29_05390</name>
</gene>
<keyword evidence="2" id="KW-0238">DNA-binding</keyword>
<keyword evidence="3" id="KW-0804">Transcription</keyword>
<dbReference type="PANTHER" id="PTHR43280:SF28">
    <property type="entry name" value="HTH-TYPE TRANSCRIPTIONAL ACTIVATOR RHAS"/>
    <property type="match status" value="1"/>
</dbReference>
<comment type="caution">
    <text evidence="5">The sequence shown here is derived from an EMBL/GenBank/DDBJ whole genome shotgun (WGS) entry which is preliminary data.</text>
</comment>
<protein>
    <submittedName>
        <fullName evidence="5">AraC family transcriptional regulator</fullName>
    </submittedName>
</protein>
<dbReference type="InterPro" id="IPR018062">
    <property type="entry name" value="HTH_AraC-typ_CS"/>
</dbReference>
<dbReference type="InterPro" id="IPR009057">
    <property type="entry name" value="Homeodomain-like_sf"/>
</dbReference>
<evidence type="ECO:0000313" key="5">
    <source>
        <dbReference type="EMBL" id="TSJ85786.1"/>
    </source>
</evidence>
<dbReference type="PROSITE" id="PS00041">
    <property type="entry name" value="HTH_ARAC_FAMILY_1"/>
    <property type="match status" value="1"/>
</dbReference>
<dbReference type="GO" id="GO:0043565">
    <property type="term" value="F:sequence-specific DNA binding"/>
    <property type="evidence" value="ECO:0007669"/>
    <property type="project" value="InterPro"/>
</dbReference>
<keyword evidence="1" id="KW-0805">Transcription regulation</keyword>
<feature type="domain" description="HTH araC/xylS-type" evidence="4">
    <location>
        <begin position="204"/>
        <end position="302"/>
    </location>
</feature>
<dbReference type="Pfam" id="PF12833">
    <property type="entry name" value="HTH_18"/>
    <property type="match status" value="1"/>
</dbReference>
<evidence type="ECO:0000256" key="1">
    <source>
        <dbReference type="ARBA" id="ARBA00023015"/>
    </source>
</evidence>
<dbReference type="SMART" id="SM00342">
    <property type="entry name" value="HTH_ARAC"/>
    <property type="match status" value="1"/>
</dbReference>
<proteinExistence type="predicted"/>
<dbReference type="EMBL" id="VMHJ01000002">
    <property type="protein sequence ID" value="TSJ85786.1"/>
    <property type="molecule type" value="Genomic_DNA"/>
</dbReference>
<dbReference type="Gene3D" id="1.10.10.60">
    <property type="entry name" value="Homeodomain-like"/>
    <property type="match status" value="2"/>
</dbReference>
<evidence type="ECO:0000313" key="6">
    <source>
        <dbReference type="Proteomes" id="UP000317536"/>
    </source>
</evidence>
<name>A0A556RA72_9BIFI</name>
<dbReference type="SUPFAM" id="SSF51215">
    <property type="entry name" value="Regulatory protein AraC"/>
    <property type="match status" value="1"/>
</dbReference>
<dbReference type="PROSITE" id="PS01124">
    <property type="entry name" value="HTH_ARAC_FAMILY_2"/>
    <property type="match status" value="1"/>
</dbReference>
<dbReference type="PRINTS" id="PR00032">
    <property type="entry name" value="HTHARAC"/>
</dbReference>
<evidence type="ECO:0000256" key="3">
    <source>
        <dbReference type="ARBA" id="ARBA00023163"/>
    </source>
</evidence>
<dbReference type="Pfam" id="PF02311">
    <property type="entry name" value="AraC_binding"/>
    <property type="match status" value="1"/>
</dbReference>
<dbReference type="GO" id="GO:0003700">
    <property type="term" value="F:DNA-binding transcription factor activity"/>
    <property type="evidence" value="ECO:0007669"/>
    <property type="project" value="InterPro"/>
</dbReference>
<accession>A0A556RA72</accession>